<dbReference type="InterPro" id="IPR013429">
    <property type="entry name" value="Regulatory_FmdB_Zinc_ribbon"/>
</dbReference>
<dbReference type="SMART" id="SM00834">
    <property type="entry name" value="CxxC_CXXC_SSSS"/>
    <property type="match status" value="1"/>
</dbReference>
<reference evidence="4" key="1">
    <citation type="journal article" date="2019" name="Int. J. Syst. Evol. Microbiol.">
        <title>The Global Catalogue of Microorganisms (GCM) 10K type strain sequencing project: providing services to taxonomists for standard genome sequencing and annotation.</title>
        <authorList>
            <consortium name="The Broad Institute Genomics Platform"/>
            <consortium name="The Broad Institute Genome Sequencing Center for Infectious Disease"/>
            <person name="Wu L."/>
            <person name="Ma J."/>
        </authorList>
    </citation>
    <scope>NUCLEOTIDE SEQUENCE [LARGE SCALE GENOMIC DNA]</scope>
    <source>
        <strain evidence="4">JCM 18303</strain>
    </source>
</reference>
<organism evidence="3 4">
    <name type="scientific">Pseudonocardia eucalypti</name>
    <dbReference type="NCBI Taxonomy" id="648755"/>
    <lineage>
        <taxon>Bacteria</taxon>
        <taxon>Bacillati</taxon>
        <taxon>Actinomycetota</taxon>
        <taxon>Actinomycetes</taxon>
        <taxon>Pseudonocardiales</taxon>
        <taxon>Pseudonocardiaceae</taxon>
        <taxon>Pseudonocardia</taxon>
    </lineage>
</organism>
<evidence type="ECO:0000259" key="2">
    <source>
        <dbReference type="SMART" id="SM00834"/>
    </source>
</evidence>
<dbReference type="RefSeq" id="WP_185062688.1">
    <property type="nucleotide sequence ID" value="NZ_BAABJP010000004.1"/>
</dbReference>
<gene>
    <name evidence="3" type="ORF">GCM10023321_11080</name>
</gene>
<dbReference type="NCBIfam" id="TIGR02605">
    <property type="entry name" value="CxxC_CxxC_SSSS"/>
    <property type="match status" value="1"/>
</dbReference>
<dbReference type="Proteomes" id="UP001428817">
    <property type="component" value="Unassembled WGS sequence"/>
</dbReference>
<evidence type="ECO:0000313" key="4">
    <source>
        <dbReference type="Proteomes" id="UP001428817"/>
    </source>
</evidence>
<proteinExistence type="predicted"/>
<dbReference type="PROSITE" id="PS51257">
    <property type="entry name" value="PROKAR_LIPOPROTEIN"/>
    <property type="match status" value="1"/>
</dbReference>
<feature type="domain" description="Putative regulatory protein FmdB zinc ribbon" evidence="2">
    <location>
        <begin position="1"/>
        <end position="41"/>
    </location>
</feature>
<feature type="region of interest" description="Disordered" evidence="1">
    <location>
        <begin position="59"/>
        <end position="94"/>
    </location>
</feature>
<sequence>MATYGFRCDLDGSFDVRRPIGTAPATLACPSCGGPSARVITAPMLRRADRGRMAVIDRCEASGSEPAVVSSLPSATSRKRPTSPDPRTRALPRP</sequence>
<keyword evidence="4" id="KW-1185">Reference proteome</keyword>
<name>A0ABP9PRI6_9PSEU</name>
<dbReference type="EMBL" id="BAABJP010000004">
    <property type="protein sequence ID" value="GAA5148587.1"/>
    <property type="molecule type" value="Genomic_DNA"/>
</dbReference>
<accession>A0ABP9PRI6</accession>
<evidence type="ECO:0000256" key="1">
    <source>
        <dbReference type="SAM" id="MobiDB-lite"/>
    </source>
</evidence>
<protein>
    <recommendedName>
        <fullName evidence="2">Putative regulatory protein FmdB zinc ribbon domain-containing protein</fullName>
    </recommendedName>
</protein>
<evidence type="ECO:0000313" key="3">
    <source>
        <dbReference type="EMBL" id="GAA5148587.1"/>
    </source>
</evidence>
<comment type="caution">
    <text evidence="3">The sequence shown here is derived from an EMBL/GenBank/DDBJ whole genome shotgun (WGS) entry which is preliminary data.</text>
</comment>